<gene>
    <name evidence="5" type="ORF">ALAG00032_LOCUS3240</name>
</gene>
<dbReference type="InterPro" id="IPR036291">
    <property type="entry name" value="NAD(P)-bd_dom_sf"/>
</dbReference>
<dbReference type="InterPro" id="IPR002347">
    <property type="entry name" value="SDR_fam"/>
</dbReference>
<keyword evidence="2" id="KW-0560">Oxidoreductase</keyword>
<dbReference type="GO" id="GO:0016491">
    <property type="term" value="F:oxidoreductase activity"/>
    <property type="evidence" value="ECO:0007669"/>
    <property type="project" value="UniProtKB-KW"/>
</dbReference>
<dbReference type="EMBL" id="HBIJ01004586">
    <property type="protein sequence ID" value="CAE0362499.1"/>
    <property type="molecule type" value="Transcribed_RNA"/>
</dbReference>
<proteinExistence type="inferred from homology"/>
<dbReference type="SUPFAM" id="SSF51735">
    <property type="entry name" value="NAD(P)-binding Rossmann-fold domains"/>
    <property type="match status" value="1"/>
</dbReference>
<dbReference type="InterPro" id="IPR057326">
    <property type="entry name" value="KR_dom"/>
</dbReference>
<evidence type="ECO:0000256" key="2">
    <source>
        <dbReference type="ARBA" id="ARBA00023002"/>
    </source>
</evidence>
<dbReference type="AlphaFoldDB" id="A0A7S3JRI1"/>
<dbReference type="PRINTS" id="PR00080">
    <property type="entry name" value="SDRFAMILY"/>
</dbReference>
<dbReference type="Pfam" id="PF00106">
    <property type="entry name" value="adh_short"/>
    <property type="match status" value="1"/>
</dbReference>
<organism evidence="5">
    <name type="scientific">Aureoumbra lagunensis</name>
    <dbReference type="NCBI Taxonomy" id="44058"/>
    <lineage>
        <taxon>Eukaryota</taxon>
        <taxon>Sar</taxon>
        <taxon>Stramenopiles</taxon>
        <taxon>Ochrophyta</taxon>
        <taxon>Pelagophyceae</taxon>
        <taxon>Pelagomonadales</taxon>
        <taxon>Aureoumbra</taxon>
    </lineage>
</organism>
<name>A0A7S3JRI1_9STRA</name>
<dbReference type="SMART" id="SM00822">
    <property type="entry name" value="PKS_KR"/>
    <property type="match status" value="1"/>
</dbReference>
<accession>A0A7S3JRI1</accession>
<dbReference type="PROSITE" id="PS00061">
    <property type="entry name" value="ADH_SHORT"/>
    <property type="match status" value="1"/>
</dbReference>
<evidence type="ECO:0000259" key="4">
    <source>
        <dbReference type="SMART" id="SM00822"/>
    </source>
</evidence>
<dbReference type="Gene3D" id="3.40.50.720">
    <property type="entry name" value="NAD(P)-binding Rossmann-like Domain"/>
    <property type="match status" value="1"/>
</dbReference>
<protein>
    <recommendedName>
        <fullName evidence="4">Ketoreductase domain-containing protein</fullName>
    </recommendedName>
</protein>
<evidence type="ECO:0000256" key="1">
    <source>
        <dbReference type="ARBA" id="ARBA00006484"/>
    </source>
</evidence>
<evidence type="ECO:0000313" key="5">
    <source>
        <dbReference type="EMBL" id="CAE0362499.1"/>
    </source>
</evidence>
<dbReference type="InterPro" id="IPR020904">
    <property type="entry name" value="Sc_DH/Rdtase_CS"/>
</dbReference>
<feature type="domain" description="Ketoreductase" evidence="4">
    <location>
        <begin position="18"/>
        <end position="177"/>
    </location>
</feature>
<reference evidence="5" key="1">
    <citation type="submission" date="2021-01" db="EMBL/GenBank/DDBJ databases">
        <authorList>
            <person name="Corre E."/>
            <person name="Pelletier E."/>
            <person name="Niang G."/>
            <person name="Scheremetjew M."/>
            <person name="Finn R."/>
            <person name="Kale V."/>
            <person name="Holt S."/>
            <person name="Cochrane G."/>
            <person name="Meng A."/>
            <person name="Brown T."/>
            <person name="Cohen L."/>
        </authorList>
    </citation>
    <scope>NUCLEOTIDE SEQUENCE</scope>
    <source>
        <strain evidence="5">CCMP1510</strain>
    </source>
</reference>
<evidence type="ECO:0000256" key="3">
    <source>
        <dbReference type="RuleBase" id="RU000363"/>
    </source>
</evidence>
<dbReference type="PRINTS" id="PR00081">
    <property type="entry name" value="GDHRDH"/>
</dbReference>
<dbReference type="PANTHER" id="PTHR43669">
    <property type="entry name" value="5-KETO-D-GLUCONATE 5-REDUCTASE"/>
    <property type="match status" value="1"/>
</dbReference>
<dbReference type="CDD" id="cd05233">
    <property type="entry name" value="SDR_c"/>
    <property type="match status" value="1"/>
</dbReference>
<dbReference type="PANTHER" id="PTHR43669:SF3">
    <property type="entry name" value="ALCOHOL DEHYDROGENASE, PUTATIVE (AFU_ORTHOLOGUE AFUA_3G03445)-RELATED"/>
    <property type="match status" value="1"/>
</dbReference>
<sequence length="247" mass="26558">MLRRCIQRRMSSSFFNGKVAIVTGASGTIGGAIANALADDGATVFMAARRVEKMRMLEREGLHSIGTDITDENSVVTLFEHVKKKCGKIDLLINAAGIAAPDVSIEELSAADFLQVLNVNVLGSFLCAREAFRHDCKRIINIGSISSMAPRPNSAAYTASKFAIQGLNRALALDGRQRNISVGVLHPGNVASELLSPEIFKQRQDQEGLLDLNDLVRSVLLMASMPPSANVLELTIMPTTQPLVGRG</sequence>
<comment type="similarity">
    <text evidence="1 3">Belongs to the short-chain dehydrogenases/reductases (SDR) family.</text>
</comment>